<name>A0ABU9C1P5_9BURK</name>
<proteinExistence type="predicted"/>
<gene>
    <name evidence="2" type="ORF">AACH00_05375</name>
</gene>
<evidence type="ECO:0000313" key="2">
    <source>
        <dbReference type="EMBL" id="MEK8045776.1"/>
    </source>
</evidence>
<comment type="caution">
    <text evidence="2">The sequence shown here is derived from an EMBL/GenBank/DDBJ whole genome shotgun (WGS) entry which is preliminary data.</text>
</comment>
<sequence>MAGDSSTSKAQLTLREVFARNVRLARIHQGLSQERMAADACLDRAFVGSMERGQRNISIDNIELIAAAVGLPAHQLLDPELPERAGYDATLTRAPRTARLYGSRRTSGR</sequence>
<evidence type="ECO:0000259" key="1">
    <source>
        <dbReference type="PROSITE" id="PS50943"/>
    </source>
</evidence>
<organism evidence="2 3">
    <name type="scientific">Ideonella margarita</name>
    <dbReference type="NCBI Taxonomy" id="2984191"/>
    <lineage>
        <taxon>Bacteria</taxon>
        <taxon>Pseudomonadati</taxon>
        <taxon>Pseudomonadota</taxon>
        <taxon>Betaproteobacteria</taxon>
        <taxon>Burkholderiales</taxon>
        <taxon>Sphaerotilaceae</taxon>
        <taxon>Ideonella</taxon>
    </lineage>
</organism>
<accession>A0ABU9C1P5</accession>
<dbReference type="Pfam" id="PF01381">
    <property type="entry name" value="HTH_3"/>
    <property type="match status" value="1"/>
</dbReference>
<reference evidence="2 3" key="1">
    <citation type="submission" date="2024-04" db="EMBL/GenBank/DDBJ databases">
        <title>Novel species of the genus Ideonella isolated from streams.</title>
        <authorList>
            <person name="Lu H."/>
        </authorList>
    </citation>
    <scope>NUCLEOTIDE SEQUENCE [LARGE SCALE GENOMIC DNA]</scope>
    <source>
        <strain evidence="2 3">LYT19W</strain>
    </source>
</reference>
<dbReference type="Proteomes" id="UP001379945">
    <property type="component" value="Unassembled WGS sequence"/>
</dbReference>
<dbReference type="EMBL" id="JBBUTI010000004">
    <property type="protein sequence ID" value="MEK8045776.1"/>
    <property type="molecule type" value="Genomic_DNA"/>
</dbReference>
<dbReference type="RefSeq" id="WP_341398459.1">
    <property type="nucleotide sequence ID" value="NZ_JBBUTI010000004.1"/>
</dbReference>
<dbReference type="SMART" id="SM00530">
    <property type="entry name" value="HTH_XRE"/>
    <property type="match status" value="1"/>
</dbReference>
<dbReference type="CDD" id="cd00093">
    <property type="entry name" value="HTH_XRE"/>
    <property type="match status" value="1"/>
</dbReference>
<evidence type="ECO:0000313" key="3">
    <source>
        <dbReference type="Proteomes" id="UP001379945"/>
    </source>
</evidence>
<dbReference type="InterPro" id="IPR001387">
    <property type="entry name" value="Cro/C1-type_HTH"/>
</dbReference>
<dbReference type="PROSITE" id="PS50943">
    <property type="entry name" value="HTH_CROC1"/>
    <property type="match status" value="1"/>
</dbReference>
<dbReference type="Gene3D" id="1.10.260.40">
    <property type="entry name" value="lambda repressor-like DNA-binding domains"/>
    <property type="match status" value="1"/>
</dbReference>
<keyword evidence="3" id="KW-1185">Reference proteome</keyword>
<feature type="domain" description="HTH cro/C1-type" evidence="1">
    <location>
        <begin position="22"/>
        <end position="76"/>
    </location>
</feature>
<protein>
    <submittedName>
        <fullName evidence="2">Helix-turn-helix transcriptional regulator</fullName>
    </submittedName>
</protein>
<dbReference type="SUPFAM" id="SSF47413">
    <property type="entry name" value="lambda repressor-like DNA-binding domains"/>
    <property type="match status" value="1"/>
</dbReference>
<dbReference type="InterPro" id="IPR010982">
    <property type="entry name" value="Lambda_DNA-bd_dom_sf"/>
</dbReference>